<dbReference type="AlphaFoldDB" id="A0AAU9W8E0"/>
<organism evidence="3 4">
    <name type="scientific">Pocillopora meandrina</name>
    <dbReference type="NCBI Taxonomy" id="46732"/>
    <lineage>
        <taxon>Eukaryota</taxon>
        <taxon>Metazoa</taxon>
        <taxon>Cnidaria</taxon>
        <taxon>Anthozoa</taxon>
        <taxon>Hexacorallia</taxon>
        <taxon>Scleractinia</taxon>
        <taxon>Astrocoeniina</taxon>
        <taxon>Pocilloporidae</taxon>
        <taxon>Pocillopora</taxon>
    </lineage>
</organism>
<protein>
    <submittedName>
        <fullName evidence="3">Uncharacterized protein</fullName>
    </submittedName>
</protein>
<evidence type="ECO:0000256" key="1">
    <source>
        <dbReference type="SAM" id="MobiDB-lite"/>
    </source>
</evidence>
<dbReference type="EMBL" id="CALNXJ010000011">
    <property type="protein sequence ID" value="CAH3108040.1"/>
    <property type="molecule type" value="Genomic_DNA"/>
</dbReference>
<accession>A0AAU9W8E0</accession>
<evidence type="ECO:0000256" key="2">
    <source>
        <dbReference type="SAM" id="SignalP"/>
    </source>
</evidence>
<keyword evidence="4" id="KW-1185">Reference proteome</keyword>
<sequence length="110" mass="12065">MASMKVLVILFGAMLVLMEFQKASAATLLEDFDDDDDLLDDGGDFDLEANSDASSGNGNDSNDAVPEKRRACADLRGKTFCRLFKSYCDKKGIRGRLMRDKCSYSCGCRG</sequence>
<feature type="compositionally biased region" description="Acidic residues" evidence="1">
    <location>
        <begin position="40"/>
        <end position="49"/>
    </location>
</feature>
<keyword evidence="2" id="KW-0732">Signal</keyword>
<feature type="signal peptide" evidence="2">
    <location>
        <begin position="1"/>
        <end position="25"/>
    </location>
</feature>
<dbReference type="Proteomes" id="UP001159428">
    <property type="component" value="Unassembled WGS sequence"/>
</dbReference>
<gene>
    <name evidence="3" type="ORF">PMEA_00003071</name>
</gene>
<comment type="caution">
    <text evidence="3">The sequence shown here is derived from an EMBL/GenBank/DDBJ whole genome shotgun (WGS) entry which is preliminary data.</text>
</comment>
<feature type="region of interest" description="Disordered" evidence="1">
    <location>
        <begin position="40"/>
        <end position="65"/>
    </location>
</feature>
<evidence type="ECO:0000313" key="3">
    <source>
        <dbReference type="EMBL" id="CAH3108040.1"/>
    </source>
</evidence>
<feature type="chain" id="PRO_5043325579" evidence="2">
    <location>
        <begin position="26"/>
        <end position="110"/>
    </location>
</feature>
<reference evidence="3 4" key="1">
    <citation type="submission" date="2022-05" db="EMBL/GenBank/DDBJ databases">
        <authorList>
            <consortium name="Genoscope - CEA"/>
            <person name="William W."/>
        </authorList>
    </citation>
    <scope>NUCLEOTIDE SEQUENCE [LARGE SCALE GENOMIC DNA]</scope>
</reference>
<name>A0AAU9W8E0_9CNID</name>
<proteinExistence type="predicted"/>
<feature type="compositionally biased region" description="Low complexity" evidence="1">
    <location>
        <begin position="50"/>
        <end position="64"/>
    </location>
</feature>
<evidence type="ECO:0000313" key="4">
    <source>
        <dbReference type="Proteomes" id="UP001159428"/>
    </source>
</evidence>